<dbReference type="Pfam" id="PF04397">
    <property type="entry name" value="LytTR"/>
    <property type="match status" value="1"/>
</dbReference>
<proteinExistence type="predicted"/>
<gene>
    <name evidence="3" type="ORF">SAMN04488128_101993</name>
</gene>
<dbReference type="Gene3D" id="2.40.50.1020">
    <property type="entry name" value="LytTr DNA-binding domain"/>
    <property type="match status" value="1"/>
</dbReference>
<dbReference type="Proteomes" id="UP000190367">
    <property type="component" value="Unassembled WGS sequence"/>
</dbReference>
<dbReference type="STRING" id="634771.SAMN04488128_101993"/>
<sequence length="241" mass="27487">MNCIVIDDEPLAREKIRLLVAQDVSLQLLGCFPAADKAADFMELNPVDLVFLDVQMPGGSGLDFARQLPPEVLVIFTSAYAEYALNSYDVNAIDYLVKPVHPARFAQAVQKAMDFADLKRHRKQQQQQTAALHKDHVFVRADRRLHRVVFSDCRYIEGIKDYSVLHLSDRKLMVGVNLKALLEQLPQDIFVRISKSVVVNFRHVSSLNHQDVRIGEAELLIGNAYREYLFSFFVEHHVVGR</sequence>
<keyword evidence="4" id="KW-1185">Reference proteome</keyword>
<organism evidence="3 4">
    <name type="scientific">Chitinophaga eiseniae</name>
    <dbReference type="NCBI Taxonomy" id="634771"/>
    <lineage>
        <taxon>Bacteria</taxon>
        <taxon>Pseudomonadati</taxon>
        <taxon>Bacteroidota</taxon>
        <taxon>Chitinophagia</taxon>
        <taxon>Chitinophagales</taxon>
        <taxon>Chitinophagaceae</taxon>
        <taxon>Chitinophaga</taxon>
    </lineage>
</organism>
<dbReference type="EMBL" id="FUWZ01000001">
    <property type="protein sequence ID" value="SJZ63370.1"/>
    <property type="molecule type" value="Genomic_DNA"/>
</dbReference>
<reference evidence="4" key="1">
    <citation type="submission" date="2017-02" db="EMBL/GenBank/DDBJ databases">
        <authorList>
            <person name="Varghese N."/>
            <person name="Submissions S."/>
        </authorList>
    </citation>
    <scope>NUCLEOTIDE SEQUENCE [LARGE SCALE GENOMIC DNA]</scope>
    <source>
        <strain evidence="4">DSM 22224</strain>
    </source>
</reference>
<dbReference type="RefSeq" id="WP_078667621.1">
    <property type="nucleotide sequence ID" value="NZ_FUWZ01000001.1"/>
</dbReference>
<dbReference type="PANTHER" id="PTHR37299">
    <property type="entry name" value="TRANSCRIPTIONAL REGULATOR-RELATED"/>
    <property type="match status" value="1"/>
</dbReference>
<dbReference type="SMART" id="SM00448">
    <property type="entry name" value="REC"/>
    <property type="match status" value="1"/>
</dbReference>
<feature type="modified residue" description="4-aspartylphosphate" evidence="1">
    <location>
        <position position="53"/>
    </location>
</feature>
<dbReference type="SUPFAM" id="SSF52172">
    <property type="entry name" value="CheY-like"/>
    <property type="match status" value="1"/>
</dbReference>
<dbReference type="Gene3D" id="3.40.50.2300">
    <property type="match status" value="1"/>
</dbReference>
<evidence type="ECO:0000259" key="2">
    <source>
        <dbReference type="PROSITE" id="PS50110"/>
    </source>
</evidence>
<feature type="domain" description="Response regulatory" evidence="2">
    <location>
        <begin position="2"/>
        <end position="113"/>
    </location>
</feature>
<dbReference type="GO" id="GO:0000156">
    <property type="term" value="F:phosphorelay response regulator activity"/>
    <property type="evidence" value="ECO:0007669"/>
    <property type="project" value="InterPro"/>
</dbReference>
<evidence type="ECO:0000313" key="3">
    <source>
        <dbReference type="EMBL" id="SJZ63370.1"/>
    </source>
</evidence>
<dbReference type="InterPro" id="IPR046947">
    <property type="entry name" value="LytR-like"/>
</dbReference>
<keyword evidence="3" id="KW-0238">DNA-binding</keyword>
<evidence type="ECO:0000256" key="1">
    <source>
        <dbReference type="PROSITE-ProRule" id="PRU00169"/>
    </source>
</evidence>
<name>A0A1T4M8K4_9BACT</name>
<dbReference type="SMART" id="SM00850">
    <property type="entry name" value="LytTR"/>
    <property type="match status" value="1"/>
</dbReference>
<keyword evidence="1" id="KW-0597">Phosphoprotein</keyword>
<dbReference type="AlphaFoldDB" id="A0A1T4M8K4"/>
<dbReference type="GO" id="GO:0003677">
    <property type="term" value="F:DNA binding"/>
    <property type="evidence" value="ECO:0007669"/>
    <property type="project" value="UniProtKB-KW"/>
</dbReference>
<dbReference type="PANTHER" id="PTHR37299:SF1">
    <property type="entry name" value="STAGE 0 SPORULATION PROTEIN A HOMOLOG"/>
    <property type="match status" value="1"/>
</dbReference>
<accession>A0A1T4M8K4</accession>
<dbReference type="InterPro" id="IPR007492">
    <property type="entry name" value="LytTR_DNA-bd_dom"/>
</dbReference>
<protein>
    <submittedName>
        <fullName evidence="3">DNA-binding response regulator, LytR/AlgR family</fullName>
    </submittedName>
</protein>
<evidence type="ECO:0000313" key="4">
    <source>
        <dbReference type="Proteomes" id="UP000190367"/>
    </source>
</evidence>
<dbReference type="OrthoDB" id="9787344at2"/>
<dbReference type="Pfam" id="PF00072">
    <property type="entry name" value="Response_reg"/>
    <property type="match status" value="1"/>
</dbReference>
<dbReference type="InterPro" id="IPR001789">
    <property type="entry name" value="Sig_transdc_resp-reg_receiver"/>
</dbReference>
<dbReference type="InterPro" id="IPR011006">
    <property type="entry name" value="CheY-like_superfamily"/>
</dbReference>
<dbReference type="PROSITE" id="PS50110">
    <property type="entry name" value="RESPONSE_REGULATORY"/>
    <property type="match status" value="1"/>
</dbReference>